<dbReference type="Gene3D" id="1.10.340.70">
    <property type="match status" value="1"/>
</dbReference>
<dbReference type="Gene3D" id="3.30.420.10">
    <property type="entry name" value="Ribonuclease H-like superfamily/Ribonuclease H"/>
    <property type="match status" value="1"/>
</dbReference>
<proteinExistence type="predicted"/>
<gene>
    <name evidence="9" type="ORF">JTE90_018040</name>
</gene>
<evidence type="ECO:0000259" key="7">
    <source>
        <dbReference type="PROSITE" id="PS50878"/>
    </source>
</evidence>
<organism evidence="9 10">
    <name type="scientific">Oedothorax gibbosus</name>
    <dbReference type="NCBI Taxonomy" id="931172"/>
    <lineage>
        <taxon>Eukaryota</taxon>
        <taxon>Metazoa</taxon>
        <taxon>Ecdysozoa</taxon>
        <taxon>Arthropoda</taxon>
        <taxon>Chelicerata</taxon>
        <taxon>Arachnida</taxon>
        <taxon>Araneae</taxon>
        <taxon>Araneomorphae</taxon>
        <taxon>Entelegynae</taxon>
        <taxon>Araneoidea</taxon>
        <taxon>Linyphiidae</taxon>
        <taxon>Erigoninae</taxon>
        <taxon>Oedothorax</taxon>
    </lineage>
</organism>
<dbReference type="InterPro" id="IPR012337">
    <property type="entry name" value="RNaseH-like_sf"/>
</dbReference>
<dbReference type="Gene3D" id="3.10.10.10">
    <property type="entry name" value="HIV Type 1 Reverse Transcriptase, subunit A, domain 1"/>
    <property type="match status" value="1"/>
</dbReference>
<dbReference type="Proteomes" id="UP000827092">
    <property type="component" value="Unassembled WGS sequence"/>
</dbReference>
<dbReference type="PANTHER" id="PTHR37984">
    <property type="entry name" value="PROTEIN CBG26694"/>
    <property type="match status" value="1"/>
</dbReference>
<dbReference type="InterPro" id="IPR043502">
    <property type="entry name" value="DNA/RNA_pol_sf"/>
</dbReference>
<dbReference type="EMBL" id="JAFNEN010001023">
    <property type="protein sequence ID" value="KAG8175360.1"/>
    <property type="molecule type" value="Genomic_DNA"/>
</dbReference>
<dbReference type="GO" id="GO:0003964">
    <property type="term" value="F:RNA-directed DNA polymerase activity"/>
    <property type="evidence" value="ECO:0007669"/>
    <property type="project" value="UniProtKB-KW"/>
</dbReference>
<dbReference type="FunFam" id="3.30.420.10:FF:000032">
    <property type="entry name" value="Retrovirus-related Pol polyprotein from transposon 297-like Protein"/>
    <property type="match status" value="1"/>
</dbReference>
<dbReference type="Pfam" id="PF00078">
    <property type="entry name" value="RVT_1"/>
    <property type="match status" value="1"/>
</dbReference>
<evidence type="ECO:0000256" key="4">
    <source>
        <dbReference type="ARBA" id="ARBA00022759"/>
    </source>
</evidence>
<name>A0AAV6TTZ4_9ARAC</name>
<evidence type="ECO:0000256" key="1">
    <source>
        <dbReference type="ARBA" id="ARBA00012493"/>
    </source>
</evidence>
<protein>
    <recommendedName>
        <fullName evidence="1">RNA-directed DNA polymerase</fullName>
        <ecNumber evidence="1">2.7.7.49</ecNumber>
    </recommendedName>
</protein>
<dbReference type="SUPFAM" id="SSF53098">
    <property type="entry name" value="Ribonuclease H-like"/>
    <property type="match status" value="1"/>
</dbReference>
<keyword evidence="5" id="KW-0695">RNA-directed DNA polymerase</keyword>
<dbReference type="AlphaFoldDB" id="A0AAV6TTZ4"/>
<dbReference type="InterPro" id="IPR050951">
    <property type="entry name" value="Retrovirus_Pol_polyprotein"/>
</dbReference>
<dbReference type="Pfam" id="PF17919">
    <property type="entry name" value="RT_RNaseH_2"/>
    <property type="match status" value="1"/>
</dbReference>
<evidence type="ECO:0000259" key="8">
    <source>
        <dbReference type="PROSITE" id="PS50994"/>
    </source>
</evidence>
<dbReference type="Gene3D" id="3.30.70.270">
    <property type="match status" value="1"/>
</dbReference>
<dbReference type="InterPro" id="IPR041577">
    <property type="entry name" value="RT_RNaseH_2"/>
</dbReference>
<evidence type="ECO:0000256" key="2">
    <source>
        <dbReference type="ARBA" id="ARBA00022695"/>
    </source>
</evidence>
<feature type="region of interest" description="Disordered" evidence="6">
    <location>
        <begin position="1"/>
        <end position="29"/>
    </location>
</feature>
<dbReference type="FunFam" id="3.10.20.370:FF:000001">
    <property type="entry name" value="Retrovirus-related Pol polyprotein from transposon 17.6-like protein"/>
    <property type="match status" value="1"/>
</dbReference>
<keyword evidence="10" id="KW-1185">Reference proteome</keyword>
<evidence type="ECO:0000256" key="6">
    <source>
        <dbReference type="SAM" id="MobiDB-lite"/>
    </source>
</evidence>
<sequence>MVKQGICRPSKSPWSSPLHVVSKSSGQHSPGWGLQALKRLHRDRSLPHSAYTGFFERSARQKHFSKLDIVRAYFHIPVHPDHIQKTAICTPFGLFEFPFLNFGLCGAAQTFQRFMNEILGNLDFCYVYLDDILIFSSSEEEHKVHLRHVLERLNSYGLTVNMAKCAKKNDKTKIDWSDNAEADFQKCKELIANAVLLAHPKPDANLSLQVDASDFSIGGALMQVVEDELQPLSFFSRKLSPAEKNYSAYDRELLAAYASIKHFRHMLEARQFTLHTDHKPLTYAFRQRSDKCSPRQARQLDFISQFTTDIRYIKGSENIVADALSRISSISMPSPIDYEQIAQAQQNDPELQSLLSNSNIFHFKKINLPDCKKAIFCDLSTGTARPYIPKQFREHVFATLHNVSHSGARSTSKLVRTRFVWPSIGKDCTNWAKCCIPCQKSKIARHNKTPLEKFVDQTERFSHVHIDIVGPLPPSQNNYYCLTMIDRFTRWPEAVAIPDIRAETVAKQFYATWISRFGCPERLTTDQGRQFESALFRALSQLLGIKKLRTSPYHPQSNGLIEEFHRPMKATLKAYDTSEWAACPSHSATRVPDRLQGGSTCHLIRAGIRADDPSIAIDVFVVSQENLRKVDSSHFKEYRHVQRMVQTSRLRHNIGQSLRTRMVKIRKKFGGDFEVYASCCLAVAGDVPYILHLKRCLQVFEDAVVEFSDG</sequence>
<feature type="domain" description="Reverse transcriptase" evidence="7">
    <location>
        <begin position="1"/>
        <end position="181"/>
    </location>
</feature>
<keyword evidence="2" id="KW-0808">Transferase</keyword>
<dbReference type="InterPro" id="IPR041588">
    <property type="entry name" value="Integrase_H2C2"/>
</dbReference>
<dbReference type="Gene3D" id="3.10.20.370">
    <property type="match status" value="1"/>
</dbReference>
<reference evidence="9 10" key="1">
    <citation type="journal article" date="2022" name="Nat. Ecol. Evol.">
        <title>A masculinizing supergene underlies an exaggerated male reproductive morph in a spider.</title>
        <authorList>
            <person name="Hendrickx F."/>
            <person name="De Corte Z."/>
            <person name="Sonet G."/>
            <person name="Van Belleghem S.M."/>
            <person name="Kostlbacher S."/>
            <person name="Vangestel C."/>
        </authorList>
    </citation>
    <scope>NUCLEOTIDE SEQUENCE [LARGE SCALE GENOMIC DNA]</scope>
    <source>
        <strain evidence="9">W744_W776</strain>
    </source>
</reference>
<dbReference type="CDD" id="cd01647">
    <property type="entry name" value="RT_LTR"/>
    <property type="match status" value="1"/>
</dbReference>
<evidence type="ECO:0000313" key="10">
    <source>
        <dbReference type="Proteomes" id="UP000827092"/>
    </source>
</evidence>
<keyword evidence="4" id="KW-0378">Hydrolase</keyword>
<evidence type="ECO:0000256" key="5">
    <source>
        <dbReference type="ARBA" id="ARBA00022918"/>
    </source>
</evidence>
<dbReference type="GO" id="GO:0004519">
    <property type="term" value="F:endonuclease activity"/>
    <property type="evidence" value="ECO:0007669"/>
    <property type="project" value="UniProtKB-KW"/>
</dbReference>
<dbReference type="PROSITE" id="PS50994">
    <property type="entry name" value="INTEGRASE"/>
    <property type="match status" value="1"/>
</dbReference>
<dbReference type="EC" id="2.7.7.49" evidence="1"/>
<keyword evidence="2" id="KW-0548">Nucleotidyltransferase</keyword>
<dbReference type="InterPro" id="IPR000477">
    <property type="entry name" value="RT_dom"/>
</dbReference>
<dbReference type="GO" id="GO:0003676">
    <property type="term" value="F:nucleic acid binding"/>
    <property type="evidence" value="ECO:0007669"/>
    <property type="project" value="InterPro"/>
</dbReference>
<dbReference type="Pfam" id="PF17921">
    <property type="entry name" value="Integrase_H2C2"/>
    <property type="match status" value="1"/>
</dbReference>
<dbReference type="CDD" id="cd09274">
    <property type="entry name" value="RNase_HI_RT_Ty3"/>
    <property type="match status" value="1"/>
</dbReference>
<keyword evidence="3" id="KW-0540">Nuclease</keyword>
<dbReference type="GO" id="GO:0042575">
    <property type="term" value="C:DNA polymerase complex"/>
    <property type="evidence" value="ECO:0007669"/>
    <property type="project" value="UniProtKB-ARBA"/>
</dbReference>
<comment type="caution">
    <text evidence="9">The sequence shown here is derived from an EMBL/GenBank/DDBJ whole genome shotgun (WGS) entry which is preliminary data.</text>
</comment>
<dbReference type="InterPro" id="IPR036397">
    <property type="entry name" value="RNaseH_sf"/>
</dbReference>
<accession>A0AAV6TTZ4</accession>
<keyword evidence="4" id="KW-0255">Endonuclease</keyword>
<dbReference type="GO" id="GO:0015074">
    <property type="term" value="P:DNA integration"/>
    <property type="evidence" value="ECO:0007669"/>
    <property type="project" value="InterPro"/>
</dbReference>
<dbReference type="InterPro" id="IPR001584">
    <property type="entry name" value="Integrase_cat-core"/>
</dbReference>
<feature type="domain" description="Integrase catalytic" evidence="8">
    <location>
        <begin position="446"/>
        <end position="575"/>
    </location>
</feature>
<dbReference type="SUPFAM" id="SSF56672">
    <property type="entry name" value="DNA/RNA polymerases"/>
    <property type="match status" value="1"/>
</dbReference>
<evidence type="ECO:0000313" key="9">
    <source>
        <dbReference type="EMBL" id="KAG8175360.1"/>
    </source>
</evidence>
<dbReference type="InterPro" id="IPR043128">
    <property type="entry name" value="Rev_trsase/Diguanyl_cyclase"/>
</dbReference>
<evidence type="ECO:0000256" key="3">
    <source>
        <dbReference type="ARBA" id="ARBA00022722"/>
    </source>
</evidence>
<dbReference type="PROSITE" id="PS50878">
    <property type="entry name" value="RT_POL"/>
    <property type="match status" value="1"/>
</dbReference>
<dbReference type="Pfam" id="PF00665">
    <property type="entry name" value="rve"/>
    <property type="match status" value="1"/>
</dbReference>
<dbReference type="PANTHER" id="PTHR37984:SF15">
    <property type="entry name" value="INTEGRASE CATALYTIC DOMAIN-CONTAINING PROTEIN"/>
    <property type="match status" value="1"/>
</dbReference>